<sequence>MSDNRTVLSCKHVAAGKEAIKIENDDGYLSTCCGCGVISSAELNMNKLTVIELRHVLDGNLARTHLANLGANAQARFVDNEYWEFNPVDNKKAKFIPAGAKWMLGLADFEDQFFDVDFYTLQKDNGEIGKMYSQSGYEMIAFWSDLEAIEQLENTSPVAVTKIKLTLSVLNCIDKKFGCFLVNPDANDYQRIVTRSQLERKLI</sequence>
<dbReference type="RefSeq" id="WP_174140117.1">
    <property type="nucleotide sequence ID" value="NZ_JABUFE010000027.1"/>
</dbReference>
<keyword evidence="2" id="KW-1185">Reference proteome</keyword>
<protein>
    <submittedName>
        <fullName evidence="1">Uncharacterized protein</fullName>
    </submittedName>
</protein>
<name>A0ABX2IXQ2_9RHOB</name>
<evidence type="ECO:0000313" key="1">
    <source>
        <dbReference type="EMBL" id="NSX56966.1"/>
    </source>
</evidence>
<reference evidence="1 2" key="1">
    <citation type="submission" date="2020-06" db="EMBL/GenBank/DDBJ databases">
        <title>Sulfitobacter algicola sp. nov., isolated from green algae.</title>
        <authorList>
            <person name="Wang C."/>
        </authorList>
    </citation>
    <scope>NUCLEOTIDE SEQUENCE [LARGE SCALE GENOMIC DNA]</scope>
    <source>
        <strain evidence="1 2">1151</strain>
    </source>
</reference>
<dbReference type="Proteomes" id="UP000777935">
    <property type="component" value="Unassembled WGS sequence"/>
</dbReference>
<organism evidence="1 2">
    <name type="scientific">Parasulfitobacter algicola</name>
    <dbReference type="NCBI Taxonomy" id="2614809"/>
    <lineage>
        <taxon>Bacteria</taxon>
        <taxon>Pseudomonadati</taxon>
        <taxon>Pseudomonadota</taxon>
        <taxon>Alphaproteobacteria</taxon>
        <taxon>Rhodobacterales</taxon>
        <taxon>Roseobacteraceae</taxon>
        <taxon>Parasulfitobacter</taxon>
    </lineage>
</organism>
<gene>
    <name evidence="1" type="ORF">HRQ87_19480</name>
</gene>
<comment type="caution">
    <text evidence="1">The sequence shown here is derived from an EMBL/GenBank/DDBJ whole genome shotgun (WGS) entry which is preliminary data.</text>
</comment>
<evidence type="ECO:0000313" key="2">
    <source>
        <dbReference type="Proteomes" id="UP000777935"/>
    </source>
</evidence>
<proteinExistence type="predicted"/>
<dbReference type="EMBL" id="JABUFE010000027">
    <property type="protein sequence ID" value="NSX56966.1"/>
    <property type="molecule type" value="Genomic_DNA"/>
</dbReference>
<accession>A0ABX2IXQ2</accession>